<dbReference type="Proteomes" id="UP000001805">
    <property type="component" value="Chromosome 2, Linkage Group V"/>
</dbReference>
<protein>
    <recommendedName>
        <fullName evidence="3">Reverse transcriptase domain-containing protein</fullName>
    </recommendedName>
</protein>
<keyword evidence="2" id="KW-1185">Reference proteome</keyword>
<proteinExistence type="predicted"/>
<evidence type="ECO:0000313" key="1">
    <source>
        <dbReference type="EMBL" id="EAA28685.2"/>
    </source>
</evidence>
<dbReference type="OrthoDB" id="74545at2759"/>
<evidence type="ECO:0008006" key="3">
    <source>
        <dbReference type="Google" id="ProtNLM"/>
    </source>
</evidence>
<sequence>MRYLFSRVHKGGRPPLRLPSFLVQTHSAATPLFWLPTDRQYRAQSSPSILSTSYQSQHTRFFGSTPANMAASSEVLSQTLSSITSIKLDQLQKQKDAYESAKDALLSAADKEADVRKRAETLLDGREKLPSIRRADNPMLSADNMKRFVEQAAFDPSVSKDLLREYEETVKKELDMTSNKYRFASMYGRMVREWTAASGQDKKMSVTEGGDKADKDDFVPVGRKEMHEQRKTWEEFVFTPKETDKDAIKRYLEDVFAGSSKDCKRALAELRKSFEELQDNKHANWSHPFTVLQVKVCIQSILRSNNITGEKRSTLRDFLNNSVVLQEIADVLNMRMDARASWTWEAPVVVEQRRALNGKYRFFLDEDLLHSLLLEYIFRRWAVLISQHFGRFTATAGVWKPDTKPMSKQDARRRQFFLDEKNPLSKVDSVAHEREDYFHDKILLDHLPEWMSEVRGGYDSSEADSKEDTRDSPLRVVQGLMHRLEADILVQTHMGNELTVLRSDFRWFGPGLPHSSIFAVMEFFGFNEEWLDFFKRVLEAPLRFKGDPNPDTPFGTRKRGTPISSTISDVVGESLLFCLDFAVNQKADGTLLYRLHDDMWLWGTTEKCSKAWKVVTEFSEVMGLSLNEEKTGSATIHPKNKKVGLESTKEEETAKISHNLPTGPVTWGLLKLNASTGHFEIDESKVDEHIDELRRQLGACQSVFDWVQAWNIYGDRFFTNYFGRPATCSGRAHVDSMLAMFARIQQKLFPDHAGGVGAYVKDMIASRFGISSIPDGYLFFPTSMGGLGLRNPFVSLFLIRDDLEKTPEEMLADYEEEEERAYRRAKERFETYEMERAVNKTAGGSTRGQDSFKDLEGEPFMSYEEFTRYRELTSPRLKAFYQNLLMEPKTKNVELKGDIKAALEDEDDWEDMSSYDKWVVQLFHREVVDMFGGLTVVDKAALPIGLITMLRQSRFHWQG</sequence>
<dbReference type="PANTHER" id="PTHR37015">
    <property type="entry name" value="REVERSE TRANSCRIPTASE DOMAIN-CONTAINING PROTEIN"/>
    <property type="match status" value="1"/>
</dbReference>
<name>Q7S058_NEUCR</name>
<dbReference type="InParanoid" id="Q7S058"/>
<dbReference type="PaxDb" id="5141-EFNCRP00000007609"/>
<evidence type="ECO:0000313" key="2">
    <source>
        <dbReference type="Proteomes" id="UP000001805"/>
    </source>
</evidence>
<dbReference type="KEGG" id="ncr:NCU09536"/>
<dbReference type="GeneID" id="3874068"/>
<reference evidence="1 2" key="1">
    <citation type="journal article" date="2003" name="Nature">
        <title>The genome sequence of the filamentous fungus Neurospora crassa.</title>
        <authorList>
            <person name="Galagan J.E."/>
            <person name="Calvo S.E."/>
            <person name="Borkovich K.A."/>
            <person name="Selker E.U."/>
            <person name="Read N.D."/>
            <person name="Jaffe D."/>
            <person name="FitzHugh W."/>
            <person name="Ma L.J."/>
            <person name="Smirnov S."/>
            <person name="Purcell S."/>
            <person name="Rehman B."/>
            <person name="Elkins T."/>
            <person name="Engels R."/>
            <person name="Wang S."/>
            <person name="Nielsen C.B."/>
            <person name="Butler J."/>
            <person name="Endrizzi M."/>
            <person name="Qui D."/>
            <person name="Ianakiev P."/>
            <person name="Bell-Pedersen D."/>
            <person name="Nelson M.A."/>
            <person name="Werner-Washburne M."/>
            <person name="Selitrennikoff C.P."/>
            <person name="Kinsey J.A."/>
            <person name="Braun E.L."/>
            <person name="Zelter A."/>
            <person name="Schulte U."/>
            <person name="Kothe G.O."/>
            <person name="Jedd G."/>
            <person name="Mewes W."/>
            <person name="Staben C."/>
            <person name="Marcotte E."/>
            <person name="Greenberg D."/>
            <person name="Roy A."/>
            <person name="Foley K."/>
            <person name="Naylor J."/>
            <person name="Stange-Thomann N."/>
            <person name="Barrett R."/>
            <person name="Gnerre S."/>
            <person name="Kamal M."/>
            <person name="Kamvysselis M."/>
            <person name="Mauceli E."/>
            <person name="Bielke C."/>
            <person name="Rudd S."/>
            <person name="Frishman D."/>
            <person name="Krystofova S."/>
            <person name="Rasmussen C."/>
            <person name="Metzenberg R.L."/>
            <person name="Perkins D.D."/>
            <person name="Kroken S."/>
            <person name="Cogoni C."/>
            <person name="Macino G."/>
            <person name="Catcheside D."/>
            <person name="Li W."/>
            <person name="Pratt R.J."/>
            <person name="Osmani S.A."/>
            <person name="DeSouza C.P."/>
            <person name="Glass L."/>
            <person name="Orbach M.J."/>
            <person name="Berglund J.A."/>
            <person name="Voelker R."/>
            <person name="Yarden O."/>
            <person name="Plamann M."/>
            <person name="Seiler S."/>
            <person name="Dunlap J."/>
            <person name="Radford A."/>
            <person name="Aramayo R."/>
            <person name="Natvig D.O."/>
            <person name="Alex L.A."/>
            <person name="Mannhaupt G."/>
            <person name="Ebbole D.J."/>
            <person name="Freitag M."/>
            <person name="Paulsen I."/>
            <person name="Sachs M.S."/>
            <person name="Lander E.S."/>
            <person name="Nusbaum C."/>
            <person name="Birren B."/>
        </authorList>
    </citation>
    <scope>NUCLEOTIDE SEQUENCE [LARGE SCALE GENOMIC DNA]</scope>
    <source>
        <strain evidence="2">ATCC 24698 / 74-OR23-1A / CBS 708.71 / DSM 1257 / FGSC 987</strain>
    </source>
</reference>
<dbReference type="PANTHER" id="PTHR37015:SF2">
    <property type="entry name" value="REVERSE TRANSCRIPTASE DOMAIN-CONTAINING PROTEIN"/>
    <property type="match status" value="1"/>
</dbReference>
<dbReference type="RefSeq" id="XP_957921.2">
    <property type="nucleotide sequence ID" value="XM_952828.2"/>
</dbReference>
<gene>
    <name evidence="1" type="ORF">NCU09536</name>
</gene>
<dbReference type="EMBL" id="CM002240">
    <property type="protein sequence ID" value="EAA28685.2"/>
    <property type="molecule type" value="Genomic_DNA"/>
</dbReference>
<organism evidence="1 2">
    <name type="scientific">Neurospora crassa (strain ATCC 24698 / 74-OR23-1A / CBS 708.71 / DSM 1257 / FGSC 987)</name>
    <dbReference type="NCBI Taxonomy" id="367110"/>
    <lineage>
        <taxon>Eukaryota</taxon>
        <taxon>Fungi</taxon>
        <taxon>Dikarya</taxon>
        <taxon>Ascomycota</taxon>
        <taxon>Pezizomycotina</taxon>
        <taxon>Sordariomycetes</taxon>
        <taxon>Sordariomycetidae</taxon>
        <taxon>Sordariales</taxon>
        <taxon>Sordariaceae</taxon>
        <taxon>Neurospora</taxon>
    </lineage>
</organism>
<dbReference type="HOGENOM" id="CLU_008952_0_0_1"/>
<accession>Q7S058</accession>
<dbReference type="VEuPathDB" id="FungiDB:NCU09536"/>
<dbReference type="AlphaFoldDB" id="Q7S058"/>